<protein>
    <recommendedName>
        <fullName evidence="4">Lipoprotein</fullName>
    </recommendedName>
</protein>
<evidence type="ECO:0000313" key="3">
    <source>
        <dbReference type="Proteomes" id="UP000587991"/>
    </source>
</evidence>
<evidence type="ECO:0000256" key="1">
    <source>
        <dbReference type="SAM" id="MobiDB-lite"/>
    </source>
</evidence>
<keyword evidence="3" id="KW-1185">Reference proteome</keyword>
<organism evidence="2 3">
    <name type="scientific">Leeia aquatica</name>
    <dbReference type="NCBI Taxonomy" id="2725557"/>
    <lineage>
        <taxon>Bacteria</taxon>
        <taxon>Pseudomonadati</taxon>
        <taxon>Pseudomonadota</taxon>
        <taxon>Betaproteobacteria</taxon>
        <taxon>Neisseriales</taxon>
        <taxon>Leeiaceae</taxon>
        <taxon>Leeia</taxon>
    </lineage>
</organism>
<reference evidence="2 3" key="1">
    <citation type="submission" date="2020-04" db="EMBL/GenBank/DDBJ databases">
        <title>Draft genome of Leeia sp. IMCC25680.</title>
        <authorList>
            <person name="Song J."/>
            <person name="Cho J.-C."/>
        </authorList>
    </citation>
    <scope>NUCLEOTIDE SEQUENCE [LARGE SCALE GENOMIC DNA]</scope>
    <source>
        <strain evidence="2 3">IMCC25680</strain>
    </source>
</reference>
<proteinExistence type="predicted"/>
<feature type="region of interest" description="Disordered" evidence="1">
    <location>
        <begin position="69"/>
        <end position="104"/>
    </location>
</feature>
<dbReference type="AlphaFoldDB" id="A0A847RXQ9"/>
<name>A0A847RXQ9_9NEIS</name>
<feature type="compositionally biased region" description="Low complexity" evidence="1">
    <location>
        <begin position="69"/>
        <end position="90"/>
    </location>
</feature>
<accession>A0A847RXQ9</accession>
<sequence>MWKPVSFLLLPLLLTGCVSYHWVHDHKGEAEMSQDRSDCASEARTRFPEKLVEYEVSHAYYAPEVSRCTTTRSSTLTTTPAAPGKPGTSTSTDQKEERVCQTTPGRWVPAVKAMRDVNSGRRSSHADSCFLQKGWRWEEVQQ</sequence>
<dbReference type="EMBL" id="JABAIM010000002">
    <property type="protein sequence ID" value="NLR75940.1"/>
    <property type="molecule type" value="Genomic_DNA"/>
</dbReference>
<evidence type="ECO:0008006" key="4">
    <source>
        <dbReference type="Google" id="ProtNLM"/>
    </source>
</evidence>
<dbReference type="PROSITE" id="PS51257">
    <property type="entry name" value="PROKAR_LIPOPROTEIN"/>
    <property type="match status" value="1"/>
</dbReference>
<dbReference type="Proteomes" id="UP000587991">
    <property type="component" value="Unassembled WGS sequence"/>
</dbReference>
<dbReference type="RefSeq" id="WP_168877566.1">
    <property type="nucleotide sequence ID" value="NZ_JABAIM010000002.1"/>
</dbReference>
<gene>
    <name evidence="2" type="ORF">HF682_12300</name>
</gene>
<comment type="caution">
    <text evidence="2">The sequence shown here is derived from an EMBL/GenBank/DDBJ whole genome shotgun (WGS) entry which is preliminary data.</text>
</comment>
<evidence type="ECO:0000313" key="2">
    <source>
        <dbReference type="EMBL" id="NLR75940.1"/>
    </source>
</evidence>